<dbReference type="Proteomes" id="UP001500141">
    <property type="component" value="Unassembled WGS sequence"/>
</dbReference>
<evidence type="ECO:0000259" key="1">
    <source>
        <dbReference type="Pfam" id="PF24731"/>
    </source>
</evidence>
<proteinExistence type="predicted"/>
<name>A0ABP8ZW46_9FLAO</name>
<evidence type="ECO:0000313" key="3">
    <source>
        <dbReference type="Proteomes" id="UP001500141"/>
    </source>
</evidence>
<gene>
    <name evidence="2" type="ORF">GCM10023230_16390</name>
</gene>
<keyword evidence="3" id="KW-1185">Reference proteome</keyword>
<dbReference type="EMBL" id="BAABIP010000015">
    <property type="protein sequence ID" value="GAA4767381.1"/>
    <property type="molecule type" value="Genomic_DNA"/>
</dbReference>
<reference evidence="3" key="1">
    <citation type="journal article" date="2019" name="Int. J. Syst. Evol. Microbiol.">
        <title>The Global Catalogue of Microorganisms (GCM) 10K type strain sequencing project: providing services to taxonomists for standard genome sequencing and annotation.</title>
        <authorList>
            <consortium name="The Broad Institute Genomics Platform"/>
            <consortium name="The Broad Institute Genome Sequencing Center for Infectious Disease"/>
            <person name="Wu L."/>
            <person name="Ma J."/>
        </authorList>
    </citation>
    <scope>NUCLEOTIDE SEQUENCE [LARGE SCALE GENOMIC DNA]</scope>
    <source>
        <strain evidence="3">JCM 18198</strain>
    </source>
</reference>
<sequence length="85" mass="10114">MEEVNRYLCFYEKDSDKFVGEKLIDKINLNDLLELITPSVYGLDNLLYNCYLLNEEKLSKLSKLLNENIVYNLDKYEYFLEATSK</sequence>
<dbReference type="InterPro" id="IPR056100">
    <property type="entry name" value="DUF7683"/>
</dbReference>
<dbReference type="RefSeq" id="WP_264541953.1">
    <property type="nucleotide sequence ID" value="NZ_BAABIP010000015.1"/>
</dbReference>
<organism evidence="2 3">
    <name type="scientific">Flavobacterium hankyongi</name>
    <dbReference type="NCBI Taxonomy" id="1176532"/>
    <lineage>
        <taxon>Bacteria</taxon>
        <taxon>Pseudomonadati</taxon>
        <taxon>Bacteroidota</taxon>
        <taxon>Flavobacteriia</taxon>
        <taxon>Flavobacteriales</taxon>
        <taxon>Flavobacteriaceae</taxon>
        <taxon>Flavobacterium</taxon>
    </lineage>
</organism>
<feature type="domain" description="DUF7683" evidence="1">
    <location>
        <begin position="6"/>
        <end position="81"/>
    </location>
</feature>
<comment type="caution">
    <text evidence="2">The sequence shown here is derived from an EMBL/GenBank/DDBJ whole genome shotgun (WGS) entry which is preliminary data.</text>
</comment>
<accession>A0ABP8ZW46</accession>
<dbReference type="Pfam" id="PF24731">
    <property type="entry name" value="DUF7683"/>
    <property type="match status" value="1"/>
</dbReference>
<protein>
    <recommendedName>
        <fullName evidence="1">DUF7683 domain-containing protein</fullName>
    </recommendedName>
</protein>
<evidence type="ECO:0000313" key="2">
    <source>
        <dbReference type="EMBL" id="GAA4767381.1"/>
    </source>
</evidence>